<keyword evidence="5" id="KW-1185">Reference proteome</keyword>
<organism evidence="4 5">
    <name type="scientific">Salinicola rhizosphaerae</name>
    <dbReference type="NCBI Taxonomy" id="1443141"/>
    <lineage>
        <taxon>Bacteria</taxon>
        <taxon>Pseudomonadati</taxon>
        <taxon>Pseudomonadota</taxon>
        <taxon>Gammaproteobacteria</taxon>
        <taxon>Oceanospirillales</taxon>
        <taxon>Halomonadaceae</taxon>
        <taxon>Salinicola</taxon>
    </lineage>
</organism>
<protein>
    <submittedName>
        <fullName evidence="4">Alginate lyase</fullName>
    </submittedName>
</protein>
<evidence type="ECO:0000256" key="1">
    <source>
        <dbReference type="ARBA" id="ARBA00022729"/>
    </source>
</evidence>
<evidence type="ECO:0000259" key="3">
    <source>
        <dbReference type="Pfam" id="PF05426"/>
    </source>
</evidence>
<accession>A0ABQ3E6Z0</accession>
<sequence>MPAGLSTVSLSIAAPAIVALSTILLAVAVSTLPAFADERVPEAVQAGAETTVGSAAREALNEPLFSVVDKTRLAASGNPHDYFSFAPYWWPDPESEDGLPYLRRDGHYNPATRGDATDKQRMIDFIDTVNALTQAYVTTRDERYASRAVVQLRHWFLNPDTRMAPNLRYAQAIPGRVDGRGIGIIESRLLIGLTRSIEQLEKASAMDSKTLAGLQRWYADYLQWMLSSDNGHDEQAKANNHGTWYDAQVVTFARFTDQPAIAGRQLDHALDRLDAQFRVDGSQPLELERTRPWHYANFNLEAWSILLDQAAAMDVDWPRGEARDKLATAYGWIVDHAARPDDWPFKELHGFHPEQAATNLIVARRHGLIAGRPVDALIARWTPIDDATTAAIFDLPPFDAGTG</sequence>
<keyword evidence="1" id="KW-0732">Signal</keyword>
<proteinExistence type="predicted"/>
<comment type="caution">
    <text evidence="4">The sequence shown here is derived from an EMBL/GenBank/DDBJ whole genome shotgun (WGS) entry which is preliminary data.</text>
</comment>
<dbReference type="SUPFAM" id="SSF48230">
    <property type="entry name" value="Chondroitin AC/alginate lyase"/>
    <property type="match status" value="1"/>
</dbReference>
<gene>
    <name evidence="4" type="ORF">GCM10009038_28680</name>
</gene>
<dbReference type="Gene3D" id="1.50.10.100">
    <property type="entry name" value="Chondroitin AC/alginate lyase"/>
    <property type="match status" value="1"/>
</dbReference>
<evidence type="ECO:0000313" key="5">
    <source>
        <dbReference type="Proteomes" id="UP000646745"/>
    </source>
</evidence>
<evidence type="ECO:0000256" key="2">
    <source>
        <dbReference type="ARBA" id="ARBA00023239"/>
    </source>
</evidence>
<name>A0ABQ3E6Z0_9GAMM</name>
<dbReference type="InterPro" id="IPR008929">
    <property type="entry name" value="Chondroitin_lyas"/>
</dbReference>
<dbReference type="GO" id="GO:0016829">
    <property type="term" value="F:lyase activity"/>
    <property type="evidence" value="ECO:0007669"/>
    <property type="project" value="UniProtKB-KW"/>
</dbReference>
<dbReference type="InterPro" id="IPR008397">
    <property type="entry name" value="Alginate_lyase_dom"/>
</dbReference>
<evidence type="ECO:0000313" key="4">
    <source>
        <dbReference type="EMBL" id="GHB28144.1"/>
    </source>
</evidence>
<dbReference type="EMBL" id="BMZI01000006">
    <property type="protein sequence ID" value="GHB28144.1"/>
    <property type="molecule type" value="Genomic_DNA"/>
</dbReference>
<dbReference type="Pfam" id="PF05426">
    <property type="entry name" value="Alginate_lyase"/>
    <property type="match status" value="1"/>
</dbReference>
<dbReference type="Proteomes" id="UP000646745">
    <property type="component" value="Unassembled WGS sequence"/>
</dbReference>
<reference evidence="5" key="1">
    <citation type="journal article" date="2019" name="Int. J. Syst. Evol. Microbiol.">
        <title>The Global Catalogue of Microorganisms (GCM) 10K type strain sequencing project: providing services to taxonomists for standard genome sequencing and annotation.</title>
        <authorList>
            <consortium name="The Broad Institute Genomics Platform"/>
            <consortium name="The Broad Institute Genome Sequencing Center for Infectious Disease"/>
            <person name="Wu L."/>
            <person name="Ma J."/>
        </authorList>
    </citation>
    <scope>NUCLEOTIDE SEQUENCE [LARGE SCALE GENOMIC DNA]</scope>
    <source>
        <strain evidence="5">KCTC 32998</strain>
    </source>
</reference>
<keyword evidence="2 4" id="KW-0456">Lyase</keyword>
<feature type="domain" description="Alginate lyase" evidence="3">
    <location>
        <begin position="66"/>
        <end position="343"/>
    </location>
</feature>